<dbReference type="Gene3D" id="3.40.50.410">
    <property type="entry name" value="von Willebrand factor, type A domain"/>
    <property type="match status" value="1"/>
</dbReference>
<evidence type="ECO:0000256" key="1">
    <source>
        <dbReference type="SAM" id="Phobius"/>
    </source>
</evidence>
<dbReference type="OrthoDB" id="1981177at2"/>
<feature type="domain" description="VWFA" evidence="2">
    <location>
        <begin position="44"/>
        <end position="240"/>
    </location>
</feature>
<evidence type="ECO:0000313" key="4">
    <source>
        <dbReference type="Proteomes" id="UP000255036"/>
    </source>
</evidence>
<dbReference type="InterPro" id="IPR036465">
    <property type="entry name" value="vWFA_dom_sf"/>
</dbReference>
<dbReference type="EMBL" id="QRCT01000006">
    <property type="protein sequence ID" value="RDU25159.1"/>
    <property type="molecule type" value="Genomic_DNA"/>
</dbReference>
<dbReference type="SUPFAM" id="SSF53300">
    <property type="entry name" value="vWA-like"/>
    <property type="match status" value="1"/>
</dbReference>
<dbReference type="RefSeq" id="WP_115480240.1">
    <property type="nucleotide sequence ID" value="NZ_QRCT01000006.1"/>
</dbReference>
<gene>
    <name evidence="3" type="ORF">DWV06_00590</name>
</gene>
<protein>
    <recommendedName>
        <fullName evidence="2">VWFA domain-containing protein</fullName>
    </recommendedName>
</protein>
<comment type="caution">
    <text evidence="3">The sequence shown here is derived from an EMBL/GenBank/DDBJ whole genome shotgun (WGS) entry which is preliminary data.</text>
</comment>
<evidence type="ECO:0000313" key="3">
    <source>
        <dbReference type="EMBL" id="RDU25159.1"/>
    </source>
</evidence>
<sequence length="278" mass="31443">MEKQKSVIFCKLVFVVVAILMTSSKIQFKAYAKEQTPQIKGPGDIVLVLERFSYTQQNLVQSAKMFIESVKNISPESSINIISYSTNDNGLIFSDDTEGFVNVGKNYEMIIETIESLAGKEIRSKSDLGIYTVYNSFYQNKIQNEGRSKTIILFYDGVPALYEQIAEQVLNSALKIKSDFGVTFYTVGSLVTLDNDEKVKTEEFLKELASSNDLTKEKLFYQTSENTSLEDIYINISNQIVDKKSAITNRKYQLSLSVIKIINVFLKYPPIMVGILNL</sequence>
<proteinExistence type="predicted"/>
<dbReference type="AlphaFoldDB" id="A0A371B032"/>
<reference evidence="3 4" key="1">
    <citation type="submission" date="2018-07" db="EMBL/GenBank/DDBJ databases">
        <title>Anaerosacharophilus polymeroproducens gen. nov. sp. nov., an anaerobic bacterium isolated from salt field.</title>
        <authorList>
            <person name="Kim W."/>
            <person name="Yang S.-H."/>
            <person name="Oh J."/>
            <person name="Lee J.-H."/>
            <person name="Kwon K.K."/>
        </authorList>
    </citation>
    <scope>NUCLEOTIDE SEQUENCE [LARGE SCALE GENOMIC DNA]</scope>
    <source>
        <strain evidence="3 4">MCWD5</strain>
    </source>
</reference>
<keyword evidence="1" id="KW-0812">Transmembrane</keyword>
<accession>A0A371B032</accession>
<name>A0A371B032_9FIRM</name>
<keyword evidence="4" id="KW-1185">Reference proteome</keyword>
<dbReference type="Proteomes" id="UP000255036">
    <property type="component" value="Unassembled WGS sequence"/>
</dbReference>
<keyword evidence="1" id="KW-1133">Transmembrane helix</keyword>
<dbReference type="PROSITE" id="PS50234">
    <property type="entry name" value="VWFA"/>
    <property type="match status" value="1"/>
</dbReference>
<organism evidence="3 4">
    <name type="scientific">Anaerosacchariphilus polymeriproducens</name>
    <dbReference type="NCBI Taxonomy" id="1812858"/>
    <lineage>
        <taxon>Bacteria</taxon>
        <taxon>Bacillati</taxon>
        <taxon>Bacillota</taxon>
        <taxon>Clostridia</taxon>
        <taxon>Lachnospirales</taxon>
        <taxon>Lachnospiraceae</taxon>
        <taxon>Anaerosacchariphilus</taxon>
    </lineage>
</organism>
<feature type="transmembrane region" description="Helical" evidence="1">
    <location>
        <begin position="6"/>
        <end position="23"/>
    </location>
</feature>
<dbReference type="InterPro" id="IPR002035">
    <property type="entry name" value="VWF_A"/>
</dbReference>
<keyword evidence="1" id="KW-0472">Membrane</keyword>
<evidence type="ECO:0000259" key="2">
    <source>
        <dbReference type="PROSITE" id="PS50234"/>
    </source>
</evidence>